<accession>A0AAV5VDT9</accession>
<evidence type="ECO:0000313" key="4">
    <source>
        <dbReference type="Proteomes" id="UP001432322"/>
    </source>
</evidence>
<organism evidence="2 4">
    <name type="scientific">Pristionchus fissidentatus</name>
    <dbReference type="NCBI Taxonomy" id="1538716"/>
    <lineage>
        <taxon>Eukaryota</taxon>
        <taxon>Metazoa</taxon>
        <taxon>Ecdysozoa</taxon>
        <taxon>Nematoda</taxon>
        <taxon>Chromadorea</taxon>
        <taxon>Rhabditida</taxon>
        <taxon>Rhabditina</taxon>
        <taxon>Diplogasteromorpha</taxon>
        <taxon>Diplogasteroidea</taxon>
        <taxon>Neodiplogasteridae</taxon>
        <taxon>Pristionchus</taxon>
    </lineage>
</organism>
<comment type="caution">
    <text evidence="2">The sequence shown here is derived from an EMBL/GenBank/DDBJ whole genome shotgun (WGS) entry which is preliminary data.</text>
</comment>
<evidence type="ECO:0000313" key="2">
    <source>
        <dbReference type="EMBL" id="GMT17546.1"/>
    </source>
</evidence>
<protein>
    <submittedName>
        <fullName evidence="2">Uncharacterized protein</fullName>
    </submittedName>
</protein>
<name>A0AAV5VDT9_9BILA</name>
<sequence>KRATTVSSFRALSHPPTALDRITDEAMERREEDEKRRDEEEERERIRRIKEQDHYRMQDRLRREKEECERAAKNGREDEEKSEE</sequence>
<reference evidence="2" key="1">
    <citation type="submission" date="2023-10" db="EMBL/GenBank/DDBJ databases">
        <title>Genome assembly of Pristionchus species.</title>
        <authorList>
            <person name="Yoshida K."/>
            <person name="Sommer R.J."/>
        </authorList>
    </citation>
    <scope>NUCLEOTIDE SEQUENCE</scope>
    <source>
        <strain evidence="2">RS5133</strain>
    </source>
</reference>
<dbReference type="EMBL" id="BTSY01000315">
    <property type="protein sequence ID" value="GMT37880.1"/>
    <property type="molecule type" value="Genomic_DNA"/>
</dbReference>
<gene>
    <name evidence="3" type="ORF">PFISCL1PPCAC_29177</name>
    <name evidence="2" type="ORF">PFISCL1PPCAC_8843</name>
</gene>
<evidence type="ECO:0000256" key="1">
    <source>
        <dbReference type="SAM" id="MobiDB-lite"/>
    </source>
</evidence>
<dbReference type="Proteomes" id="UP001432322">
    <property type="component" value="Unassembled WGS sequence"/>
</dbReference>
<feature type="region of interest" description="Disordered" evidence="1">
    <location>
        <begin position="1"/>
        <end position="44"/>
    </location>
</feature>
<keyword evidence="4" id="KW-1185">Reference proteome</keyword>
<feature type="non-terminal residue" evidence="2">
    <location>
        <position position="84"/>
    </location>
</feature>
<proteinExistence type="predicted"/>
<feature type="region of interest" description="Disordered" evidence="1">
    <location>
        <begin position="58"/>
        <end position="84"/>
    </location>
</feature>
<dbReference type="AlphaFoldDB" id="A0AAV5VDT9"/>
<feature type="compositionally biased region" description="Polar residues" evidence="1">
    <location>
        <begin position="1"/>
        <end position="10"/>
    </location>
</feature>
<feature type="compositionally biased region" description="Basic and acidic residues" evidence="1">
    <location>
        <begin position="21"/>
        <end position="44"/>
    </location>
</feature>
<dbReference type="EMBL" id="BTSY01000003">
    <property type="protein sequence ID" value="GMT17546.1"/>
    <property type="molecule type" value="Genomic_DNA"/>
</dbReference>
<feature type="non-terminal residue" evidence="2">
    <location>
        <position position="1"/>
    </location>
</feature>
<evidence type="ECO:0000313" key="3">
    <source>
        <dbReference type="EMBL" id="GMT37880.1"/>
    </source>
</evidence>